<dbReference type="GO" id="GO:0000502">
    <property type="term" value="C:proteasome complex"/>
    <property type="evidence" value="ECO:0007669"/>
    <property type="project" value="UniProtKB-KW"/>
</dbReference>
<organism evidence="3 5">
    <name type="scientific">Streptomyces griseoaurantiacus</name>
    <dbReference type="NCBI Taxonomy" id="68213"/>
    <lineage>
        <taxon>Bacteria</taxon>
        <taxon>Bacillati</taxon>
        <taxon>Actinomycetota</taxon>
        <taxon>Actinomycetes</taxon>
        <taxon>Kitasatosporales</taxon>
        <taxon>Streptomycetaceae</taxon>
        <taxon>Streptomyces</taxon>
        <taxon>Streptomyces aurantiacus group</taxon>
    </lineage>
</organism>
<evidence type="ECO:0000313" key="4">
    <source>
        <dbReference type="EMBL" id="WUR40451.1"/>
    </source>
</evidence>
<dbReference type="InterPro" id="IPR026881">
    <property type="entry name" value="WYL_dom"/>
</dbReference>
<dbReference type="PANTHER" id="PTHR34580">
    <property type="match status" value="1"/>
</dbReference>
<dbReference type="Proteomes" id="UP001432161">
    <property type="component" value="Chromosome"/>
</dbReference>
<feature type="domain" description="WYL" evidence="1">
    <location>
        <begin position="162"/>
        <end position="226"/>
    </location>
</feature>
<dbReference type="Proteomes" id="UP000198614">
    <property type="component" value="Unassembled WGS sequence"/>
</dbReference>
<gene>
    <name evidence="4" type="ORF">OHN36_26485</name>
    <name evidence="3" type="ORF">SAMN05216260_105147</name>
</gene>
<dbReference type="Pfam" id="PF13280">
    <property type="entry name" value="WYL"/>
    <property type="match status" value="1"/>
</dbReference>
<reference evidence="4" key="2">
    <citation type="submission" date="2022-10" db="EMBL/GenBank/DDBJ databases">
        <title>The complete genomes of actinobacterial strains from the NBC collection.</title>
        <authorList>
            <person name="Joergensen T.S."/>
            <person name="Alvarez Arevalo M."/>
            <person name="Sterndorff E.B."/>
            <person name="Faurdal D."/>
            <person name="Vuksanovic O."/>
            <person name="Mourched A.-S."/>
            <person name="Charusanti P."/>
            <person name="Shaw S."/>
            <person name="Blin K."/>
            <person name="Weber T."/>
        </authorList>
    </citation>
    <scope>NUCLEOTIDE SEQUENCE</scope>
    <source>
        <strain evidence="4">NBC_00489</strain>
    </source>
</reference>
<dbReference type="InterPro" id="IPR057727">
    <property type="entry name" value="WCX_dom"/>
</dbReference>
<evidence type="ECO:0000313" key="3">
    <source>
        <dbReference type="EMBL" id="SDE99130.1"/>
    </source>
</evidence>
<evidence type="ECO:0000259" key="2">
    <source>
        <dbReference type="Pfam" id="PF25583"/>
    </source>
</evidence>
<dbReference type="EMBL" id="FNAX01000005">
    <property type="protein sequence ID" value="SDE99130.1"/>
    <property type="molecule type" value="Genomic_DNA"/>
</dbReference>
<evidence type="ECO:0000259" key="1">
    <source>
        <dbReference type="Pfam" id="PF13280"/>
    </source>
</evidence>
<evidence type="ECO:0000313" key="5">
    <source>
        <dbReference type="Proteomes" id="UP000198614"/>
    </source>
</evidence>
<name>A0A1G7HF91_9ACTN</name>
<dbReference type="PANTHER" id="PTHR34580:SF3">
    <property type="entry name" value="PROTEIN PAFB"/>
    <property type="match status" value="1"/>
</dbReference>
<dbReference type="EMBL" id="CP108330">
    <property type="protein sequence ID" value="WUR40451.1"/>
    <property type="molecule type" value="Genomic_DNA"/>
</dbReference>
<dbReference type="PROSITE" id="PS52050">
    <property type="entry name" value="WYL"/>
    <property type="match status" value="1"/>
</dbReference>
<accession>A0A1G7HF91</accession>
<proteinExistence type="predicted"/>
<protein>
    <submittedName>
        <fullName evidence="3">Proteasome accessory factor B</fullName>
    </submittedName>
    <submittedName>
        <fullName evidence="4">WYL domain-containing protein</fullName>
    </submittedName>
</protein>
<dbReference type="OrthoDB" id="3268930at2"/>
<feature type="domain" description="WCX" evidence="2">
    <location>
        <begin position="260"/>
        <end position="330"/>
    </location>
</feature>
<dbReference type="AlphaFoldDB" id="A0A1G7HF91"/>
<keyword evidence="3" id="KW-0647">Proteasome</keyword>
<sequence>MAIAKAERLMNLALCLLGTRRPLSKRELRESIEAYVEAFGPGNGAAPGSGGPSTSDDSFNRMFERDKDDLRELGLVIETVENLDGEVGYLARRDSNRLPPITLDAEEAAALGLAAKVWQQARLAGAASGALQKLRAAGIPEDVDPYEAHGALEPRIPVHEAAFEPLMLACRDRRPVVFDYRKASAARPEPRQVEPWALECWRGHWYLAGFDRDRGAERVFRLSRITGRVRSRAGRFTAPVPDAVTVRETVAGWAGEITDRSARIRLRSGSGYPLRAKATVARELGNGWDELEIPYGHGLDAWLVEFGPDVVVVEPAELRADVVDRLRAVAGVRGGR</sequence>
<reference evidence="3 5" key="1">
    <citation type="submission" date="2016-10" db="EMBL/GenBank/DDBJ databases">
        <authorList>
            <person name="de Groot N.N."/>
        </authorList>
    </citation>
    <scope>NUCLEOTIDE SEQUENCE [LARGE SCALE GENOMIC DNA]</scope>
    <source>
        <strain evidence="3 5">CGMCC 4.1859</strain>
    </source>
</reference>
<evidence type="ECO:0000313" key="6">
    <source>
        <dbReference type="Proteomes" id="UP001432161"/>
    </source>
</evidence>
<keyword evidence="6" id="KW-1185">Reference proteome</keyword>
<dbReference type="Pfam" id="PF25583">
    <property type="entry name" value="WCX"/>
    <property type="match status" value="1"/>
</dbReference>
<dbReference type="InterPro" id="IPR051534">
    <property type="entry name" value="CBASS_pafABC_assoc_protein"/>
</dbReference>